<accession>A0A1H0RLA7</accession>
<evidence type="ECO:0000313" key="1">
    <source>
        <dbReference type="EMBL" id="SDP29806.1"/>
    </source>
</evidence>
<name>A0A1H0RLA7_9BACT</name>
<dbReference type="SUPFAM" id="SSF101327">
    <property type="entry name" value="YgfB-like"/>
    <property type="match status" value="1"/>
</dbReference>
<evidence type="ECO:0000313" key="2">
    <source>
        <dbReference type="Proteomes" id="UP000199073"/>
    </source>
</evidence>
<dbReference type="Proteomes" id="UP000199073">
    <property type="component" value="Unassembled WGS sequence"/>
</dbReference>
<dbReference type="EMBL" id="FNJI01000015">
    <property type="protein sequence ID" value="SDP29806.1"/>
    <property type="molecule type" value="Genomic_DNA"/>
</dbReference>
<reference evidence="1 2" key="1">
    <citation type="submission" date="2016-10" db="EMBL/GenBank/DDBJ databases">
        <authorList>
            <person name="de Groot N.N."/>
        </authorList>
    </citation>
    <scope>NUCLEOTIDE SEQUENCE [LARGE SCALE GENOMIC DNA]</scope>
    <source>
        <strain evidence="1 2">DSM 12130</strain>
    </source>
</reference>
<dbReference type="STRING" id="91360.SAMN05660330_02335"/>
<sequence>MLTPEDIAILKEFLTLTQVPEETFSYEELQGYLFGIAMTPDIILPSEWVPVIFGGTMPQYRDTRQAEKMYGHLMKIYNTLVSRHNSGKLVFSFDLENLDETDLENLYQWISGFEEALALREELWDPEEFKWLSETNKQDIYHSLMTVQGLVDPAEVADFTDTIPEELFREIFPEQTDEPYERELQIQFFFIASLPLAIKTLQDHSQNLADKKRQLKTKTAPLGKKRKKDNIIEVDFTRGKK</sequence>
<dbReference type="Pfam" id="PF03695">
    <property type="entry name" value="UPF0149"/>
    <property type="match status" value="1"/>
</dbReference>
<proteinExistence type="predicted"/>
<dbReference type="Gene3D" id="1.20.120.740">
    <property type="entry name" value="YgfB uncharacterised protein family UPF0149, PF03695"/>
    <property type="match status" value="1"/>
</dbReference>
<protein>
    <submittedName>
        <fullName evidence="1">YecA family protein</fullName>
    </submittedName>
</protein>
<dbReference type="InterPro" id="IPR011978">
    <property type="entry name" value="YgfB-like"/>
</dbReference>
<dbReference type="AlphaFoldDB" id="A0A1H0RLA7"/>
<dbReference type="OrthoDB" id="9816539at2"/>
<gene>
    <name evidence="1" type="ORF">SAMN05660330_02335</name>
</gene>
<dbReference type="InterPro" id="IPR036255">
    <property type="entry name" value="YgfB-like_sf"/>
</dbReference>
<dbReference type="NCBIfam" id="TIGR02292">
    <property type="entry name" value="ygfB_yecA"/>
    <property type="match status" value="1"/>
</dbReference>
<keyword evidence="2" id="KW-1185">Reference proteome</keyword>
<dbReference type="RefSeq" id="WP_092222998.1">
    <property type="nucleotide sequence ID" value="NZ_FNJI01000015.1"/>
</dbReference>
<organism evidence="1 2">
    <name type="scientific">Desulforhopalus singaporensis</name>
    <dbReference type="NCBI Taxonomy" id="91360"/>
    <lineage>
        <taxon>Bacteria</taxon>
        <taxon>Pseudomonadati</taxon>
        <taxon>Thermodesulfobacteriota</taxon>
        <taxon>Desulfobulbia</taxon>
        <taxon>Desulfobulbales</taxon>
        <taxon>Desulfocapsaceae</taxon>
        <taxon>Desulforhopalus</taxon>
    </lineage>
</organism>